<dbReference type="InterPro" id="IPR014833">
    <property type="entry name" value="TnsA_N"/>
</dbReference>
<dbReference type="RefSeq" id="WP_182957755.1">
    <property type="nucleotide sequence ID" value="NZ_JABEQM010000006.1"/>
</dbReference>
<dbReference type="InterPro" id="IPR011856">
    <property type="entry name" value="tRNA_endonuc-like_dom_sf"/>
</dbReference>
<name>A0A7W4K7A0_9PROT</name>
<reference evidence="2 3" key="1">
    <citation type="submission" date="2020-04" db="EMBL/GenBank/DDBJ databases">
        <title>Description of novel Gluconacetobacter.</title>
        <authorList>
            <person name="Sombolestani A."/>
        </authorList>
    </citation>
    <scope>NUCLEOTIDE SEQUENCE [LARGE SCALE GENOMIC DNA]</scope>
    <source>
        <strain evidence="2 3">LMG 27802</strain>
    </source>
</reference>
<proteinExistence type="predicted"/>
<organism evidence="2 3">
    <name type="scientific">Gluconacetobacter tumulisoli</name>
    <dbReference type="NCBI Taxonomy" id="1286189"/>
    <lineage>
        <taxon>Bacteria</taxon>
        <taxon>Pseudomonadati</taxon>
        <taxon>Pseudomonadota</taxon>
        <taxon>Alphaproteobacteria</taxon>
        <taxon>Acetobacterales</taxon>
        <taxon>Acetobacteraceae</taxon>
        <taxon>Gluconacetobacter</taxon>
    </lineage>
</organism>
<keyword evidence="3" id="KW-1185">Reference proteome</keyword>
<evidence type="ECO:0000259" key="1">
    <source>
        <dbReference type="Pfam" id="PF08722"/>
    </source>
</evidence>
<dbReference type="EMBL" id="JABEQM010000006">
    <property type="protein sequence ID" value="MBB2201651.1"/>
    <property type="molecule type" value="Genomic_DNA"/>
</dbReference>
<dbReference type="Gene3D" id="3.40.1350.10">
    <property type="match status" value="1"/>
</dbReference>
<dbReference type="Pfam" id="PF08722">
    <property type="entry name" value="Tn7_TnsA-like_N"/>
    <property type="match status" value="1"/>
</dbReference>
<comment type="caution">
    <text evidence="2">The sequence shown here is derived from an EMBL/GenBank/DDBJ whole genome shotgun (WGS) entry which is preliminary data.</text>
</comment>
<accession>A0A7W4K7A0</accession>
<dbReference type="GO" id="GO:0003676">
    <property type="term" value="F:nucleic acid binding"/>
    <property type="evidence" value="ECO:0007669"/>
    <property type="project" value="InterPro"/>
</dbReference>
<evidence type="ECO:0000313" key="3">
    <source>
        <dbReference type="Proteomes" id="UP000578030"/>
    </source>
</evidence>
<sequence>MDELQRLLALVPAKPARTVSYGHRGNRGRMSFLGQSVDHESHLERDFLLIMQFDPTLAAIRAQPFTIPCVGANGRQTRYTPDFLTIHKGSRPRGFVVEIKPMADLRRDWRTLKPRLHAGRTFAHENGLAFELLTERQLHRWPLDAYHFLAPFRTLPDDDSMEEHLVHTLAGIGPSTPQRLLAAAFMTESNRIQAIPHMWKLVATRRIMAGLDEGQIDIRTTPLWIDRDSDWRRCNPYSRKHLMQTETDR</sequence>
<feature type="domain" description="TnsA endonuclease N-terminal" evidence="1">
    <location>
        <begin position="54"/>
        <end position="135"/>
    </location>
</feature>
<dbReference type="Proteomes" id="UP000578030">
    <property type="component" value="Unassembled WGS sequence"/>
</dbReference>
<protein>
    <recommendedName>
        <fullName evidence="1">TnsA endonuclease N-terminal domain-containing protein</fullName>
    </recommendedName>
</protein>
<dbReference type="AlphaFoldDB" id="A0A7W4K7A0"/>
<gene>
    <name evidence="2" type="ORF">HLH28_08700</name>
</gene>
<evidence type="ECO:0000313" key="2">
    <source>
        <dbReference type="EMBL" id="MBB2201651.1"/>
    </source>
</evidence>